<gene>
    <name evidence="3" type="ORF">RJ641_009479</name>
</gene>
<keyword evidence="1" id="KW-0808">Transferase</keyword>
<dbReference type="EMBL" id="JBAMMX010000016">
    <property type="protein sequence ID" value="KAK6925153.1"/>
    <property type="molecule type" value="Genomic_DNA"/>
</dbReference>
<dbReference type="Proteomes" id="UP001370490">
    <property type="component" value="Unassembled WGS sequence"/>
</dbReference>
<dbReference type="InterPro" id="IPR000863">
    <property type="entry name" value="Sulfotransferase_dom"/>
</dbReference>
<evidence type="ECO:0000313" key="3">
    <source>
        <dbReference type="EMBL" id="KAK6925153.1"/>
    </source>
</evidence>
<dbReference type="Pfam" id="PF00685">
    <property type="entry name" value="Sulfotransfer_1"/>
    <property type="match status" value="1"/>
</dbReference>
<feature type="domain" description="Sulfotransferase" evidence="2">
    <location>
        <begin position="1"/>
        <end position="50"/>
    </location>
</feature>
<comment type="caution">
    <text evidence="3">The sequence shown here is derived from an EMBL/GenBank/DDBJ whole genome shotgun (WGS) entry which is preliminary data.</text>
</comment>
<comment type="similarity">
    <text evidence="1">Belongs to the sulfotransferase 1 family.</text>
</comment>
<protein>
    <recommendedName>
        <fullName evidence="1">Sulfotransferase</fullName>
        <ecNumber evidence="1">2.8.2.-</ecNumber>
    </recommendedName>
</protein>
<dbReference type="InterPro" id="IPR027417">
    <property type="entry name" value="P-loop_NTPase"/>
</dbReference>
<sequence length="73" mass="8225">MKRDTFFHTKKLAEFMGFPFSLEEEKEGVAQQVIDLCSLQNLSDLEVNKTGFILLSVTTCSLGKERLVTGKII</sequence>
<dbReference type="EC" id="2.8.2.-" evidence="1"/>
<proteinExistence type="inferred from homology"/>
<dbReference type="GO" id="GO:0008146">
    <property type="term" value="F:sulfotransferase activity"/>
    <property type="evidence" value="ECO:0007669"/>
    <property type="project" value="InterPro"/>
</dbReference>
<dbReference type="SUPFAM" id="SSF52540">
    <property type="entry name" value="P-loop containing nucleoside triphosphate hydrolases"/>
    <property type="match status" value="1"/>
</dbReference>
<organism evidence="3 4">
    <name type="scientific">Dillenia turbinata</name>
    <dbReference type="NCBI Taxonomy" id="194707"/>
    <lineage>
        <taxon>Eukaryota</taxon>
        <taxon>Viridiplantae</taxon>
        <taxon>Streptophyta</taxon>
        <taxon>Embryophyta</taxon>
        <taxon>Tracheophyta</taxon>
        <taxon>Spermatophyta</taxon>
        <taxon>Magnoliopsida</taxon>
        <taxon>eudicotyledons</taxon>
        <taxon>Gunneridae</taxon>
        <taxon>Pentapetalae</taxon>
        <taxon>Dilleniales</taxon>
        <taxon>Dilleniaceae</taxon>
        <taxon>Dillenia</taxon>
    </lineage>
</organism>
<evidence type="ECO:0000313" key="4">
    <source>
        <dbReference type="Proteomes" id="UP001370490"/>
    </source>
</evidence>
<keyword evidence="4" id="KW-1185">Reference proteome</keyword>
<reference evidence="3 4" key="1">
    <citation type="submission" date="2023-12" db="EMBL/GenBank/DDBJ databases">
        <title>A high-quality genome assembly for Dillenia turbinata (Dilleniales).</title>
        <authorList>
            <person name="Chanderbali A."/>
        </authorList>
    </citation>
    <scope>NUCLEOTIDE SEQUENCE [LARGE SCALE GENOMIC DNA]</scope>
    <source>
        <strain evidence="3">LSX21</strain>
        <tissue evidence="3">Leaf</tissue>
    </source>
</reference>
<evidence type="ECO:0000259" key="2">
    <source>
        <dbReference type="Pfam" id="PF00685"/>
    </source>
</evidence>
<dbReference type="AlphaFoldDB" id="A0AAN8VCK0"/>
<accession>A0AAN8VCK0</accession>
<evidence type="ECO:0000256" key="1">
    <source>
        <dbReference type="RuleBase" id="RU361155"/>
    </source>
</evidence>
<dbReference type="Gene3D" id="3.40.50.300">
    <property type="entry name" value="P-loop containing nucleotide triphosphate hydrolases"/>
    <property type="match status" value="1"/>
</dbReference>
<name>A0AAN8VCK0_9MAGN</name>